<organism evidence="1">
    <name type="scientific">termite gut metagenome</name>
    <dbReference type="NCBI Taxonomy" id="433724"/>
    <lineage>
        <taxon>unclassified sequences</taxon>
        <taxon>metagenomes</taxon>
        <taxon>organismal metagenomes</taxon>
    </lineage>
</organism>
<reference evidence="1" key="1">
    <citation type="submission" date="2019-03" db="EMBL/GenBank/DDBJ databases">
        <title>Single cell metagenomics reveals metabolic interactions within the superorganism composed of flagellate Streblomastix strix and complex community of Bacteroidetes bacteria on its surface.</title>
        <authorList>
            <person name="Treitli S.C."/>
            <person name="Kolisko M."/>
            <person name="Husnik F."/>
            <person name="Keeling P."/>
            <person name="Hampl V."/>
        </authorList>
    </citation>
    <scope>NUCLEOTIDE SEQUENCE</scope>
    <source>
        <strain evidence="1">STM</strain>
    </source>
</reference>
<name>A0A5J4QV71_9ZZZZ</name>
<sequence length="72" mass="8931">MWKDLRSNVSLIYFMKNNKKMYQHFHTSFFLSRKKAYLCSHEQLRKPRINYINVQKVYSINKDGRIKRPYQT</sequence>
<dbReference type="AlphaFoldDB" id="A0A5J4QV71"/>
<protein>
    <submittedName>
        <fullName evidence="1">Uncharacterized protein</fullName>
    </submittedName>
</protein>
<comment type="caution">
    <text evidence="1">The sequence shown here is derived from an EMBL/GenBank/DDBJ whole genome shotgun (WGS) entry which is preliminary data.</text>
</comment>
<accession>A0A5J4QV71</accession>
<gene>
    <name evidence="1" type="ORF">EZS27_026250</name>
</gene>
<proteinExistence type="predicted"/>
<dbReference type="EMBL" id="SNRY01002575">
    <property type="protein sequence ID" value="KAA6324423.1"/>
    <property type="molecule type" value="Genomic_DNA"/>
</dbReference>
<evidence type="ECO:0000313" key="1">
    <source>
        <dbReference type="EMBL" id="KAA6324423.1"/>
    </source>
</evidence>